<name>A0A4R6M5I3_9FIRM</name>
<dbReference type="Gene3D" id="2.40.50.100">
    <property type="match status" value="1"/>
</dbReference>
<dbReference type="Proteomes" id="UP000295064">
    <property type="component" value="Unassembled WGS sequence"/>
</dbReference>
<protein>
    <submittedName>
        <fullName evidence="2">NHLM bacteriocin system secretion protein</fullName>
    </submittedName>
</protein>
<reference evidence="2 3" key="1">
    <citation type="submission" date="2019-03" db="EMBL/GenBank/DDBJ databases">
        <title>Subsurface microbial communities from deep shales in Ohio and West Virginia, USA.</title>
        <authorList>
            <person name="Wrighton K."/>
        </authorList>
    </citation>
    <scope>NUCLEOTIDE SEQUENCE [LARGE SCALE GENOMIC DNA]</scope>
    <source>
        <strain evidence="2 3">MA284_T2</strain>
    </source>
</reference>
<dbReference type="NCBIfam" id="TIGR03794">
    <property type="entry name" value="NHLM_micro_HlyD"/>
    <property type="match status" value="1"/>
</dbReference>
<keyword evidence="1" id="KW-1133">Transmembrane helix</keyword>
<organism evidence="2 3">
    <name type="scientific">Halanaerobium saccharolyticum</name>
    <dbReference type="NCBI Taxonomy" id="43595"/>
    <lineage>
        <taxon>Bacteria</taxon>
        <taxon>Bacillati</taxon>
        <taxon>Bacillota</taxon>
        <taxon>Clostridia</taxon>
        <taxon>Halanaerobiales</taxon>
        <taxon>Halanaerobiaceae</taxon>
        <taxon>Halanaerobium</taxon>
    </lineage>
</organism>
<sequence>MSDNKIFASFSKEEMHSPENLNQLIKIVSRKDIFVSLAFFLILIVFISWSILGNIPSRISGTGVLMAGGGIKDISHNFEGLITDISVREGDLIEAGDIVARIDQAELIDKIKESKLGLEQNNIQDQEELFSEIKKMQAEYGDRSQVKTDFSGRVLEIEFNRGDYLNQHQTLLSLEEHKAAERELEGFIYVSAFEGKKIKRGMDVKISPTFLKKEEYGFILAKVIKVSDFPVSKSRLNKIFGSTGLSEMFENRQGIVELQVELITNKDNFSGLEWTSGSGPELKISSGSLCDALIIVDQQKPIELLFPLNLGGE</sequence>
<dbReference type="RefSeq" id="WP_133513698.1">
    <property type="nucleotide sequence ID" value="NZ_SNWX01000001.1"/>
</dbReference>
<dbReference type="InterPro" id="IPR022275">
    <property type="entry name" value="NHPM_bacteriocin_SS_HylD"/>
</dbReference>
<feature type="transmembrane region" description="Helical" evidence="1">
    <location>
        <begin position="33"/>
        <end position="52"/>
    </location>
</feature>
<gene>
    <name evidence="2" type="ORF">DFR79_101270</name>
</gene>
<keyword evidence="1" id="KW-0472">Membrane</keyword>
<evidence type="ECO:0000313" key="3">
    <source>
        <dbReference type="Proteomes" id="UP000295064"/>
    </source>
</evidence>
<comment type="caution">
    <text evidence="2">The sequence shown here is derived from an EMBL/GenBank/DDBJ whole genome shotgun (WGS) entry which is preliminary data.</text>
</comment>
<keyword evidence="1" id="KW-0812">Transmembrane</keyword>
<evidence type="ECO:0000256" key="1">
    <source>
        <dbReference type="SAM" id="Phobius"/>
    </source>
</evidence>
<dbReference type="PRINTS" id="PR01490">
    <property type="entry name" value="RTXTOXIND"/>
</dbReference>
<evidence type="ECO:0000313" key="2">
    <source>
        <dbReference type="EMBL" id="TDO95269.1"/>
    </source>
</evidence>
<dbReference type="OrthoDB" id="8439633at2"/>
<dbReference type="AlphaFoldDB" id="A0A4R6M5I3"/>
<proteinExistence type="predicted"/>
<accession>A0A4R6M5I3</accession>
<dbReference type="EMBL" id="SNWX01000001">
    <property type="protein sequence ID" value="TDO95269.1"/>
    <property type="molecule type" value="Genomic_DNA"/>
</dbReference>